<feature type="transmembrane region" description="Helical" evidence="1">
    <location>
        <begin position="235"/>
        <end position="253"/>
    </location>
</feature>
<feature type="transmembrane region" description="Helical" evidence="1">
    <location>
        <begin position="164"/>
        <end position="183"/>
    </location>
</feature>
<accession>A0ABW4FDX0</accession>
<comment type="caution">
    <text evidence="2">The sequence shown here is derived from an EMBL/GenBank/DDBJ whole genome shotgun (WGS) entry which is preliminary data.</text>
</comment>
<feature type="transmembrane region" description="Helical" evidence="1">
    <location>
        <begin position="339"/>
        <end position="357"/>
    </location>
</feature>
<reference evidence="3" key="1">
    <citation type="journal article" date="2019" name="Int. J. Syst. Evol. Microbiol.">
        <title>The Global Catalogue of Microorganisms (GCM) 10K type strain sequencing project: providing services to taxonomists for standard genome sequencing and annotation.</title>
        <authorList>
            <consortium name="The Broad Institute Genomics Platform"/>
            <consortium name="The Broad Institute Genome Sequencing Center for Infectious Disease"/>
            <person name="Wu L."/>
            <person name="Ma J."/>
        </authorList>
    </citation>
    <scope>NUCLEOTIDE SEQUENCE [LARGE SCALE GENOMIC DNA]</scope>
    <source>
        <strain evidence="3">JCM 12165</strain>
    </source>
</reference>
<feature type="transmembrane region" description="Helical" evidence="1">
    <location>
        <begin position="204"/>
        <end position="223"/>
    </location>
</feature>
<dbReference type="PANTHER" id="PTHR36840">
    <property type="entry name" value="BLL5714 PROTEIN"/>
    <property type="match status" value="1"/>
</dbReference>
<feature type="transmembrane region" description="Helical" evidence="1">
    <location>
        <begin position="18"/>
        <end position="36"/>
    </location>
</feature>
<dbReference type="Proteomes" id="UP001597145">
    <property type="component" value="Unassembled WGS sequence"/>
</dbReference>
<keyword evidence="1" id="KW-0812">Transmembrane</keyword>
<keyword evidence="1" id="KW-1133">Transmembrane helix</keyword>
<evidence type="ECO:0000256" key="1">
    <source>
        <dbReference type="SAM" id="Phobius"/>
    </source>
</evidence>
<dbReference type="InterPro" id="IPR010640">
    <property type="entry name" value="Low_temperature_requirement_A"/>
</dbReference>
<gene>
    <name evidence="2" type="ORF">ACFSCY_02895</name>
</gene>
<feature type="transmembrane region" description="Helical" evidence="1">
    <location>
        <begin position="48"/>
        <end position="69"/>
    </location>
</feature>
<feature type="transmembrane region" description="Helical" evidence="1">
    <location>
        <begin position="138"/>
        <end position="158"/>
    </location>
</feature>
<dbReference type="PANTHER" id="PTHR36840:SF1">
    <property type="entry name" value="BLL5714 PROTEIN"/>
    <property type="match status" value="1"/>
</dbReference>
<dbReference type="RefSeq" id="WP_343988384.1">
    <property type="nucleotide sequence ID" value="NZ_BAAAJG010000029.1"/>
</dbReference>
<evidence type="ECO:0000313" key="2">
    <source>
        <dbReference type="EMBL" id="MFD1528379.1"/>
    </source>
</evidence>
<keyword evidence="1" id="KW-0472">Membrane</keyword>
<feature type="transmembrane region" description="Helical" evidence="1">
    <location>
        <begin position="274"/>
        <end position="294"/>
    </location>
</feature>
<feature type="transmembrane region" description="Helical" evidence="1">
    <location>
        <begin position="363"/>
        <end position="383"/>
    </location>
</feature>
<sequence>MTARAVDEPHRVSTQLELLFDLTFVVAVAGCVAQLGHGVAEGHATEVIGPFLQVFFAIWWAWMNFTWFASSYDTDDVPYRLLTLLQMSGVLVLAAGVPSAFDTGDYRAVTIGYLVMRVGLVAQWLRAAREDPESRGTALRYAGGITAVEILWLLRLLLDEVGALTGPAPVVVFLALAVAELAVPVWAEHSRSMSWHPHHIAERYALFTIILLGESVLAVSTGIADVLGSGLDGSLVVVAGSGLVLLFALWWLYDLEPSADGLTTRRGRSFLWGYGHYGIFAALAALGAGLEVAARQAGAHDVHDAIGPLGTGYAVAGPTAVFLALLWVSHAPILPRSRVRPSILLGAATLVLLAPVAAARAGVAVIIALVALITAAAVAMTVVHSHTGSQAARAAPR</sequence>
<keyword evidence="3" id="KW-1185">Reference proteome</keyword>
<dbReference type="EMBL" id="JBHUCP010000002">
    <property type="protein sequence ID" value="MFD1528379.1"/>
    <property type="molecule type" value="Genomic_DNA"/>
</dbReference>
<evidence type="ECO:0000313" key="3">
    <source>
        <dbReference type="Proteomes" id="UP001597145"/>
    </source>
</evidence>
<feature type="transmembrane region" description="Helical" evidence="1">
    <location>
        <begin position="81"/>
        <end position="101"/>
    </location>
</feature>
<protein>
    <submittedName>
        <fullName evidence="2">Low temperature requirement protein A</fullName>
    </submittedName>
</protein>
<feature type="transmembrane region" description="Helical" evidence="1">
    <location>
        <begin position="306"/>
        <end position="327"/>
    </location>
</feature>
<name>A0ABW4FDX0_9PSEU</name>
<dbReference type="Pfam" id="PF06772">
    <property type="entry name" value="LtrA"/>
    <property type="match status" value="1"/>
</dbReference>
<organism evidence="2 3">
    <name type="scientific">Pseudonocardia aurantiaca</name>
    <dbReference type="NCBI Taxonomy" id="75290"/>
    <lineage>
        <taxon>Bacteria</taxon>
        <taxon>Bacillati</taxon>
        <taxon>Actinomycetota</taxon>
        <taxon>Actinomycetes</taxon>
        <taxon>Pseudonocardiales</taxon>
        <taxon>Pseudonocardiaceae</taxon>
        <taxon>Pseudonocardia</taxon>
    </lineage>
</organism>
<proteinExistence type="predicted"/>